<dbReference type="EMBL" id="CAADIO010000004">
    <property type="protein sequence ID" value="VFR81279.1"/>
    <property type="molecule type" value="Genomic_DNA"/>
</dbReference>
<reference evidence="1" key="1">
    <citation type="submission" date="2019-03" db="EMBL/GenBank/DDBJ databases">
        <authorList>
            <person name="Danneels B."/>
        </authorList>
    </citation>
    <scope>NUCLEOTIDE SEQUENCE</scope>
</reference>
<proteinExistence type="predicted"/>
<accession>A0A484U5M9</accession>
<name>A0A484U5M9_9ZZZZ</name>
<dbReference type="AlphaFoldDB" id="A0A484U5M9"/>
<sequence>MARFHRDYRLLIGRAGKTGVEITPPLRVTFEVEKDAGEQPNPSKIRVYNLAASTRKAIEEPDQRCVLYAGYREEGPPLLLCAGAVSFAYTFRDGPDTVTELEVRDGFIEIRDTAVSLGYGPGAQASTIIRDVAGQMGLKLVMADDLPDRRWSGGFSFYGPARQALHKVVQGTGLEWSVQNQQLQVIQKRGTTLRRAIVLASDTGLLGYPERTREGAKEKATVRDESTGERRQVVSAKQQRDGWRVDSLLLPTLNPGDLVKLEAVGVNGFYRVDGLRHNGDSHDGDWRTELQLVERYAPPKKKAKT</sequence>
<evidence type="ECO:0008006" key="2">
    <source>
        <dbReference type="Google" id="ProtNLM"/>
    </source>
</evidence>
<organism evidence="1">
    <name type="scientific">plant metagenome</name>
    <dbReference type="NCBI Taxonomy" id="1297885"/>
    <lineage>
        <taxon>unclassified sequences</taxon>
        <taxon>metagenomes</taxon>
        <taxon>organismal metagenomes</taxon>
    </lineage>
</organism>
<gene>
    <name evidence="1" type="ORF">RAN3_2549</name>
</gene>
<protein>
    <recommendedName>
        <fullName evidence="2">Phage protein D</fullName>
    </recommendedName>
</protein>
<dbReference type="NCBIfam" id="NF047561">
    <property type="entry name" value="orf58_phage_fam"/>
    <property type="match status" value="1"/>
</dbReference>
<evidence type="ECO:0000313" key="1">
    <source>
        <dbReference type="EMBL" id="VFR81279.1"/>
    </source>
</evidence>